<dbReference type="InterPro" id="IPR058240">
    <property type="entry name" value="rSAM_sf"/>
</dbReference>
<dbReference type="EMBL" id="JADQBC010000005">
    <property type="protein sequence ID" value="MBR8826556.1"/>
    <property type="molecule type" value="Genomic_DNA"/>
</dbReference>
<evidence type="ECO:0000256" key="6">
    <source>
        <dbReference type="ARBA" id="ARBA00023014"/>
    </source>
</evidence>
<keyword evidence="2 8" id="KW-0949">S-adenosyl-L-methionine</keyword>
<feature type="binding site" evidence="8">
    <location>
        <position position="70"/>
    </location>
    <ligand>
        <name>S-adenosyl-L-methionine</name>
        <dbReference type="ChEBI" id="CHEBI:59789"/>
    </ligand>
</feature>
<organism evidence="10 11">
    <name type="scientific">Gomphosphaeria aponina SAG 52.96 = DSM 107014</name>
    <dbReference type="NCBI Taxonomy" id="1521640"/>
    <lineage>
        <taxon>Bacteria</taxon>
        <taxon>Bacillati</taxon>
        <taxon>Cyanobacteriota</taxon>
        <taxon>Cyanophyceae</taxon>
        <taxon>Oscillatoriophycideae</taxon>
        <taxon>Chroococcales</taxon>
        <taxon>Gomphosphaeriaceae</taxon>
        <taxon>Gomphosphaeria</taxon>
    </lineage>
</organism>
<keyword evidence="1 8" id="KW-0004">4Fe-4S</keyword>
<keyword evidence="4 8" id="KW-0460">Magnesium</keyword>
<feature type="binding site" evidence="8">
    <location>
        <position position="31"/>
    </location>
    <ligand>
        <name>[4Fe-4S] cluster</name>
        <dbReference type="ChEBI" id="CHEBI:49883"/>
        <note>4Fe-4S-S-AdoMet</note>
    </ligand>
</feature>
<dbReference type="InterPro" id="IPR013785">
    <property type="entry name" value="Aldolase_TIM"/>
</dbReference>
<comment type="cofactor">
    <cofactor evidence="8">
        <name>S-adenosyl-L-methionine</name>
        <dbReference type="ChEBI" id="CHEBI:59789"/>
    </cofactor>
    <text evidence="8">Binds 1 S-adenosyl-L-methionine per subunit.</text>
</comment>
<evidence type="ECO:0000313" key="10">
    <source>
        <dbReference type="EMBL" id="MBR8826556.1"/>
    </source>
</evidence>
<dbReference type="AlphaFoldDB" id="A0A941JR86"/>
<gene>
    <name evidence="8" type="primary">queE</name>
    <name evidence="10" type="ORF">DSM107014_01400</name>
</gene>
<dbReference type="Pfam" id="PF04055">
    <property type="entry name" value="Radical_SAM"/>
    <property type="match status" value="1"/>
</dbReference>
<comment type="subunit">
    <text evidence="8">Homodimer.</text>
</comment>
<dbReference type="PIRSF" id="PIRSF000370">
    <property type="entry name" value="QueE"/>
    <property type="match status" value="1"/>
</dbReference>
<evidence type="ECO:0000256" key="2">
    <source>
        <dbReference type="ARBA" id="ARBA00022691"/>
    </source>
</evidence>
<evidence type="ECO:0000256" key="7">
    <source>
        <dbReference type="ARBA" id="ARBA00023239"/>
    </source>
</evidence>
<keyword evidence="7 8" id="KW-0456">Lyase</keyword>
<feature type="binding site" evidence="8">
    <location>
        <position position="34"/>
    </location>
    <ligand>
        <name>[4Fe-4S] cluster</name>
        <dbReference type="ChEBI" id="CHEBI:49883"/>
        <note>4Fe-4S-S-AdoMet</note>
    </ligand>
</feature>
<feature type="binding site" evidence="8">
    <location>
        <position position="23"/>
    </location>
    <ligand>
        <name>substrate</name>
    </ligand>
</feature>
<dbReference type="PANTHER" id="PTHR42836:SF1">
    <property type="entry name" value="7-CARBOXY-7-DEAZAGUANINE SYNTHASE"/>
    <property type="match status" value="1"/>
</dbReference>
<dbReference type="SUPFAM" id="SSF102114">
    <property type="entry name" value="Radical SAM enzymes"/>
    <property type="match status" value="1"/>
</dbReference>
<feature type="binding site" evidence="8">
    <location>
        <begin position="111"/>
        <end position="113"/>
    </location>
    <ligand>
        <name>S-adenosyl-L-methionine</name>
        <dbReference type="ChEBI" id="CHEBI:59789"/>
    </ligand>
</feature>
<dbReference type="GO" id="GO:1904047">
    <property type="term" value="F:S-adenosyl-L-methionine binding"/>
    <property type="evidence" value="ECO:0007669"/>
    <property type="project" value="UniProtKB-UniRule"/>
</dbReference>
<dbReference type="EC" id="4.3.99.3" evidence="8"/>
<comment type="similarity">
    <text evidence="8">Belongs to the radical SAM superfamily. 7-carboxy-7-deazaguanine synthase family.</text>
</comment>
<dbReference type="GO" id="GO:0016840">
    <property type="term" value="F:carbon-nitrogen lyase activity"/>
    <property type="evidence" value="ECO:0007669"/>
    <property type="project" value="UniProtKB-UniRule"/>
</dbReference>
<feature type="binding site" evidence="8">
    <location>
        <begin position="8"/>
        <end position="10"/>
    </location>
    <ligand>
        <name>substrate</name>
    </ligand>
</feature>
<keyword evidence="8" id="KW-0671">Queuosine biosynthesis</keyword>
<comment type="pathway">
    <text evidence="8">Purine metabolism; 7-cyano-7-deazaguanine biosynthesis.</text>
</comment>
<sequence>MVETFHSVQGEGTWCGVNAFFIRLGGCAVHCPWCDQKETWPLKGHPQQNVFKLARAAKIANPAIVIITGGEPLMHDLNPLCGQLRQNGLRVHLETAGAYPFSGVFDWVTFSPKRNKLPHRSIYERVNELKVVVENDEDLQWAEEEGTKVPPTALKYLQPEWHTPQSQELIFNYVLHHPEWRISLQTHKFMGVR</sequence>
<feature type="domain" description="Radical SAM core" evidence="9">
    <location>
        <begin position="14"/>
        <end position="193"/>
    </location>
</feature>
<comment type="caution">
    <text evidence="8">Lacks conserved residue(s) required for the propagation of feature annotation.</text>
</comment>
<keyword evidence="5 8" id="KW-0408">Iron</keyword>
<dbReference type="Proteomes" id="UP000767446">
    <property type="component" value="Unassembled WGS sequence"/>
</dbReference>
<evidence type="ECO:0000256" key="4">
    <source>
        <dbReference type="ARBA" id="ARBA00022842"/>
    </source>
</evidence>
<dbReference type="GO" id="GO:0051539">
    <property type="term" value="F:4 iron, 4 sulfur cluster binding"/>
    <property type="evidence" value="ECO:0007669"/>
    <property type="project" value="UniProtKB-UniRule"/>
</dbReference>
<dbReference type="SFLD" id="SFLDS00029">
    <property type="entry name" value="Radical_SAM"/>
    <property type="match status" value="1"/>
</dbReference>
<reference evidence="10" key="1">
    <citation type="submission" date="2021-02" db="EMBL/GenBank/DDBJ databases">
        <title>Metagenome analyses of Stigonema ocellatum DSM 106950, Chlorogloea purpurea SAG 13.99 and Gomphosphaeria aponina DSM 107014.</title>
        <authorList>
            <person name="Marter P."/>
            <person name="Huang S."/>
        </authorList>
    </citation>
    <scope>NUCLEOTIDE SEQUENCE</scope>
    <source>
        <strain evidence="10">JP213</strain>
    </source>
</reference>
<dbReference type="GO" id="GO:0008616">
    <property type="term" value="P:tRNA queuosine(34) biosynthetic process"/>
    <property type="evidence" value="ECO:0007669"/>
    <property type="project" value="UniProtKB-UniRule"/>
</dbReference>
<keyword evidence="6 8" id="KW-0411">Iron-sulfur</keyword>
<dbReference type="HAMAP" id="MF_00917">
    <property type="entry name" value="QueE"/>
    <property type="match status" value="1"/>
</dbReference>
<dbReference type="GO" id="GO:0000287">
    <property type="term" value="F:magnesium ion binding"/>
    <property type="evidence" value="ECO:0007669"/>
    <property type="project" value="UniProtKB-UniRule"/>
</dbReference>
<evidence type="ECO:0000256" key="8">
    <source>
        <dbReference type="HAMAP-Rule" id="MF_00917"/>
    </source>
</evidence>
<evidence type="ECO:0000256" key="3">
    <source>
        <dbReference type="ARBA" id="ARBA00022723"/>
    </source>
</evidence>
<feature type="binding site" evidence="8">
    <location>
        <begin position="33"/>
        <end position="35"/>
    </location>
    <ligand>
        <name>S-adenosyl-L-methionine</name>
        <dbReference type="ChEBI" id="CHEBI:59789"/>
    </ligand>
</feature>
<keyword evidence="3 8" id="KW-0479">Metal-binding</keyword>
<comment type="catalytic activity">
    <reaction evidence="8">
        <text>6-carboxy-5,6,7,8-tetrahydropterin + H(+) = 7-carboxy-7-carbaguanine + NH4(+)</text>
        <dbReference type="Rhea" id="RHEA:27974"/>
        <dbReference type="ChEBI" id="CHEBI:15378"/>
        <dbReference type="ChEBI" id="CHEBI:28938"/>
        <dbReference type="ChEBI" id="CHEBI:61032"/>
        <dbReference type="ChEBI" id="CHEBI:61036"/>
        <dbReference type="EC" id="4.3.99.3"/>
    </reaction>
</comment>
<dbReference type="PANTHER" id="PTHR42836">
    <property type="entry name" value="7-CARBOXY-7-DEAZAGUANINE SYNTHASE"/>
    <property type="match status" value="1"/>
</dbReference>
<evidence type="ECO:0000256" key="5">
    <source>
        <dbReference type="ARBA" id="ARBA00023004"/>
    </source>
</evidence>
<comment type="function">
    <text evidence="8">Catalyzes the complex heterocyclic radical-mediated conversion of 6-carboxy-5,6,7,8-tetrahydropterin (CPH4) to 7-carboxy-7-deazaguanine (CDG), a step common to the biosynthetic pathways of all 7-deazapurine-containing compounds.</text>
</comment>
<dbReference type="InterPro" id="IPR007197">
    <property type="entry name" value="rSAM"/>
</dbReference>
<comment type="cofactor">
    <cofactor evidence="8">
        <name>Mg(2+)</name>
        <dbReference type="ChEBI" id="CHEBI:18420"/>
    </cofactor>
</comment>
<dbReference type="InterPro" id="IPR024924">
    <property type="entry name" value="7-CO-7-deazaguanine_synth-like"/>
</dbReference>
<accession>A0A941JR86</accession>
<comment type="cofactor">
    <cofactor evidence="8">
        <name>[4Fe-4S] cluster</name>
        <dbReference type="ChEBI" id="CHEBI:49883"/>
    </cofactor>
    <text evidence="8">Binds 1 [4Fe-4S] cluster. The cluster is coordinated with 3 cysteines and an exchangeable S-adenosyl-L-methionine.</text>
</comment>
<dbReference type="PROSITE" id="PS51918">
    <property type="entry name" value="RADICAL_SAM"/>
    <property type="match status" value="1"/>
</dbReference>
<protein>
    <recommendedName>
        <fullName evidence="8">7-carboxy-7-deazaguanine synthase</fullName>
        <shortName evidence="8">CDG synthase</shortName>
        <ecNumber evidence="8">4.3.99.3</ecNumber>
    </recommendedName>
    <alternativeName>
        <fullName evidence="8">Queuosine biosynthesis protein QueE</fullName>
    </alternativeName>
</protein>
<proteinExistence type="inferred from homology"/>
<evidence type="ECO:0000259" key="9">
    <source>
        <dbReference type="PROSITE" id="PS51918"/>
    </source>
</evidence>
<feature type="binding site" evidence="8">
    <location>
        <position position="68"/>
    </location>
    <ligand>
        <name>substrate</name>
    </ligand>
</feature>
<name>A0A941JR86_9CHRO</name>
<comment type="caution">
    <text evidence="10">The sequence shown here is derived from an EMBL/GenBank/DDBJ whole genome shotgun (WGS) entry which is preliminary data.</text>
</comment>
<feature type="binding site" evidence="8">
    <location>
        <position position="27"/>
    </location>
    <ligand>
        <name>[4Fe-4S] cluster</name>
        <dbReference type="ChEBI" id="CHEBI:49883"/>
        <note>4Fe-4S-S-AdoMet</note>
    </ligand>
</feature>
<evidence type="ECO:0000256" key="1">
    <source>
        <dbReference type="ARBA" id="ARBA00022485"/>
    </source>
</evidence>
<dbReference type="Gene3D" id="3.20.20.70">
    <property type="entry name" value="Aldolase class I"/>
    <property type="match status" value="1"/>
</dbReference>
<evidence type="ECO:0000313" key="11">
    <source>
        <dbReference type="Proteomes" id="UP000767446"/>
    </source>
</evidence>